<accession>A0A0N0DHU2</accession>
<dbReference type="AlphaFoldDB" id="A0A0N0DHU2"/>
<name>A0A0N0DHU2_FUSLA</name>
<reference evidence="9 10" key="1">
    <citation type="submission" date="2015-04" db="EMBL/GenBank/DDBJ databases">
        <title>The draft genome sequence of Fusarium langsethiae, a T-2/HT-2 mycotoxin producer.</title>
        <authorList>
            <person name="Lysoe E."/>
            <person name="Divon H.H."/>
            <person name="Terzi V."/>
            <person name="Orru L."/>
            <person name="Lamontanara A."/>
            <person name="Kolseth A.-K."/>
            <person name="Frandsen R.J."/>
            <person name="Nielsen K."/>
            <person name="Thrane U."/>
        </authorList>
    </citation>
    <scope>NUCLEOTIDE SEQUENCE [LARGE SCALE GENOMIC DNA]</scope>
    <source>
        <strain evidence="9 10">Fl201059</strain>
    </source>
</reference>
<evidence type="ECO:0000256" key="2">
    <source>
        <dbReference type="ARBA" id="ARBA00022692"/>
    </source>
</evidence>
<dbReference type="InterPro" id="IPR049326">
    <property type="entry name" value="Rhodopsin_dom_fungi"/>
</dbReference>
<feature type="transmembrane region" description="Helical" evidence="7">
    <location>
        <begin position="33"/>
        <end position="53"/>
    </location>
</feature>
<keyword evidence="4 7" id="KW-0472">Membrane</keyword>
<feature type="transmembrane region" description="Helical" evidence="7">
    <location>
        <begin position="184"/>
        <end position="209"/>
    </location>
</feature>
<feature type="transmembrane region" description="Helical" evidence="7">
    <location>
        <begin position="261"/>
        <end position="280"/>
    </location>
</feature>
<evidence type="ECO:0000256" key="7">
    <source>
        <dbReference type="SAM" id="Phobius"/>
    </source>
</evidence>
<feature type="transmembrane region" description="Helical" evidence="7">
    <location>
        <begin position="144"/>
        <end position="164"/>
    </location>
</feature>
<gene>
    <name evidence="9" type="ORF">FLAG1_01075</name>
</gene>
<feature type="transmembrane region" description="Helical" evidence="7">
    <location>
        <begin position="73"/>
        <end position="93"/>
    </location>
</feature>
<protein>
    <submittedName>
        <fullName evidence="9">Integral membrane protein</fullName>
    </submittedName>
</protein>
<organism evidence="9 10">
    <name type="scientific">Fusarium langsethiae</name>
    <dbReference type="NCBI Taxonomy" id="179993"/>
    <lineage>
        <taxon>Eukaryota</taxon>
        <taxon>Fungi</taxon>
        <taxon>Dikarya</taxon>
        <taxon>Ascomycota</taxon>
        <taxon>Pezizomycotina</taxon>
        <taxon>Sordariomycetes</taxon>
        <taxon>Hypocreomycetidae</taxon>
        <taxon>Hypocreales</taxon>
        <taxon>Nectriaceae</taxon>
        <taxon>Fusarium</taxon>
    </lineage>
</organism>
<comment type="similarity">
    <text evidence="5">Belongs to the SAT4 family.</text>
</comment>
<evidence type="ECO:0000313" key="10">
    <source>
        <dbReference type="Proteomes" id="UP000037904"/>
    </source>
</evidence>
<dbReference type="PANTHER" id="PTHR33048">
    <property type="entry name" value="PTH11-LIKE INTEGRAL MEMBRANE PROTEIN (AFU_ORTHOLOGUE AFUA_5G11245)"/>
    <property type="match status" value="1"/>
</dbReference>
<keyword evidence="3 7" id="KW-1133">Transmembrane helix</keyword>
<dbReference type="Pfam" id="PF20684">
    <property type="entry name" value="Fung_rhodopsin"/>
    <property type="match status" value="1"/>
</dbReference>
<dbReference type="Proteomes" id="UP000037904">
    <property type="component" value="Unassembled WGS sequence"/>
</dbReference>
<dbReference type="OrthoDB" id="4525788at2759"/>
<evidence type="ECO:0000259" key="8">
    <source>
        <dbReference type="Pfam" id="PF20684"/>
    </source>
</evidence>
<evidence type="ECO:0000256" key="6">
    <source>
        <dbReference type="SAM" id="MobiDB-lite"/>
    </source>
</evidence>
<proteinExistence type="inferred from homology"/>
<keyword evidence="2 7" id="KW-0812">Transmembrane</keyword>
<feature type="transmembrane region" description="Helical" evidence="7">
    <location>
        <begin position="113"/>
        <end position="132"/>
    </location>
</feature>
<evidence type="ECO:0000256" key="5">
    <source>
        <dbReference type="ARBA" id="ARBA00038359"/>
    </source>
</evidence>
<evidence type="ECO:0000313" key="9">
    <source>
        <dbReference type="EMBL" id="KPA45984.1"/>
    </source>
</evidence>
<evidence type="ECO:0000256" key="1">
    <source>
        <dbReference type="ARBA" id="ARBA00004141"/>
    </source>
</evidence>
<evidence type="ECO:0000256" key="3">
    <source>
        <dbReference type="ARBA" id="ARBA00022989"/>
    </source>
</evidence>
<keyword evidence="10" id="KW-1185">Reference proteome</keyword>
<dbReference type="GO" id="GO:0016020">
    <property type="term" value="C:membrane"/>
    <property type="evidence" value="ECO:0007669"/>
    <property type="project" value="UniProtKB-SubCell"/>
</dbReference>
<feature type="domain" description="Rhodopsin" evidence="8">
    <location>
        <begin position="54"/>
        <end position="286"/>
    </location>
</feature>
<sequence>MASPMIIPMIPPLYLMEPPPGYTRSVENPPSSAGAVLPAGVATTGVALIIVVIRILTRKFVVKSSLGVDDSSLIFAFGFLGMALTHVGVGNHTWDVPIRPYVPKFWQYSTSSNLIYCASISLSKLSVLAFYLRISIDKIVRRAVYFCIALVCAYSLAYVLLVIFRCWPITASWDPLQQDKCFDLSILAIYLIACSVAVDVFLMLIPFRIVKPLQVPMRQKLGLAFLFATGGSIIGVTLRRLTITLPLINSHDYTWELPPQIILSFIEVNLSIVVVSIPALKPFFKRYIPFLIQSRIRSQDKSPKNSSNNKEKGSDCQNAIDSYELSHRKSDGPQDEEARLWYRDPEQGVAVDSDGFRQDTESFDSVADRFPSLTQKPEPAAVSFSTKRSHSVNGIDVSRETVVTYGQAV</sequence>
<dbReference type="EMBL" id="JXCE01000008">
    <property type="protein sequence ID" value="KPA45984.1"/>
    <property type="molecule type" value="Genomic_DNA"/>
</dbReference>
<comment type="caution">
    <text evidence="9">The sequence shown here is derived from an EMBL/GenBank/DDBJ whole genome shotgun (WGS) entry which is preliminary data.</text>
</comment>
<dbReference type="InterPro" id="IPR052337">
    <property type="entry name" value="SAT4-like"/>
</dbReference>
<evidence type="ECO:0000256" key="4">
    <source>
        <dbReference type="ARBA" id="ARBA00023136"/>
    </source>
</evidence>
<dbReference type="PANTHER" id="PTHR33048:SF124">
    <property type="entry name" value="INTEGRAL MEMBRANE PROTEIN"/>
    <property type="match status" value="1"/>
</dbReference>
<feature type="transmembrane region" description="Helical" evidence="7">
    <location>
        <begin position="221"/>
        <end position="241"/>
    </location>
</feature>
<feature type="region of interest" description="Disordered" evidence="6">
    <location>
        <begin position="368"/>
        <end position="388"/>
    </location>
</feature>
<comment type="subcellular location">
    <subcellularLocation>
        <location evidence="1">Membrane</location>
        <topology evidence="1">Multi-pass membrane protein</topology>
    </subcellularLocation>
</comment>